<accession>A0A9P1CEL5</accession>
<reference evidence="2 3" key="2">
    <citation type="submission" date="2024-05" db="EMBL/GenBank/DDBJ databases">
        <authorList>
            <person name="Chen Y."/>
            <person name="Shah S."/>
            <person name="Dougan E. K."/>
            <person name="Thang M."/>
            <person name="Chan C."/>
        </authorList>
    </citation>
    <scope>NUCLEOTIDE SEQUENCE [LARGE SCALE GENOMIC DNA]</scope>
</reference>
<evidence type="ECO:0000313" key="2">
    <source>
        <dbReference type="EMBL" id="CAL4776950.1"/>
    </source>
</evidence>
<organism evidence="1">
    <name type="scientific">Cladocopium goreaui</name>
    <dbReference type="NCBI Taxonomy" id="2562237"/>
    <lineage>
        <taxon>Eukaryota</taxon>
        <taxon>Sar</taxon>
        <taxon>Alveolata</taxon>
        <taxon>Dinophyceae</taxon>
        <taxon>Suessiales</taxon>
        <taxon>Symbiodiniaceae</taxon>
        <taxon>Cladocopium</taxon>
    </lineage>
</organism>
<dbReference type="EMBL" id="CAMXCT030001391">
    <property type="protein sequence ID" value="CAL4776950.1"/>
    <property type="molecule type" value="Genomic_DNA"/>
</dbReference>
<keyword evidence="3" id="KW-1185">Reference proteome</keyword>
<dbReference type="EMBL" id="CAMXCT010001391">
    <property type="protein sequence ID" value="CAI3989638.1"/>
    <property type="molecule type" value="Genomic_DNA"/>
</dbReference>
<sequence length="412" mass="45296">MFAARGHLALAGFVGYAIGRFGSQETGLAAIDLHSLKTELKVTRLALEETASHTCQAELHSEIRYSSSLRVVLQGCLVLQFALFIWSCCCLRIRRAARATPPVQQEASTPRVLTLDIPDIQVLVHFPDDAVFTWHHRILLRKLTAGVWLCLTPDQEVVRHDLNTQRHVVLDRTSGFPAGLADDVYAFDPISRVALEARKRNAAMQAAVLGEDDPGEAMSYVWIIAEPSRKDYGDTIASELMDDPNTGMAFESKGVQDSDQDVRLLGVHTDKAGHRKLDLAEAVALMTVEKADDFPLPDDVRAAQEFLQAVSEGPGSLHRYHVDWSRLSGINENSSVCHSHRIICEVLRLMISYDQLNVSSLAAAEQLVRWLVQLEVATERNSRAPGFSGLGLILGGPVSAEGRAVTAKFNAQ</sequence>
<dbReference type="EMBL" id="CAMXCT020001391">
    <property type="protein sequence ID" value="CAL1143013.1"/>
    <property type="molecule type" value="Genomic_DNA"/>
</dbReference>
<evidence type="ECO:0000313" key="1">
    <source>
        <dbReference type="EMBL" id="CAI3989638.1"/>
    </source>
</evidence>
<reference evidence="1" key="1">
    <citation type="submission" date="2022-10" db="EMBL/GenBank/DDBJ databases">
        <authorList>
            <person name="Chen Y."/>
            <person name="Dougan E. K."/>
            <person name="Chan C."/>
            <person name="Rhodes N."/>
            <person name="Thang M."/>
        </authorList>
    </citation>
    <scope>NUCLEOTIDE SEQUENCE</scope>
</reference>
<proteinExistence type="predicted"/>
<protein>
    <submittedName>
        <fullName evidence="1">Uncharacterized protein</fullName>
    </submittedName>
</protein>
<name>A0A9P1CEL5_9DINO</name>
<evidence type="ECO:0000313" key="3">
    <source>
        <dbReference type="Proteomes" id="UP001152797"/>
    </source>
</evidence>
<dbReference type="AlphaFoldDB" id="A0A9P1CEL5"/>
<dbReference type="Proteomes" id="UP001152797">
    <property type="component" value="Unassembled WGS sequence"/>
</dbReference>
<gene>
    <name evidence="1" type="ORF">C1SCF055_LOCUS16697</name>
</gene>
<comment type="caution">
    <text evidence="1">The sequence shown here is derived from an EMBL/GenBank/DDBJ whole genome shotgun (WGS) entry which is preliminary data.</text>
</comment>
<dbReference type="OrthoDB" id="411053at2759"/>